<dbReference type="GO" id="GO:0016746">
    <property type="term" value="F:acyltransferase activity"/>
    <property type="evidence" value="ECO:0007669"/>
    <property type="project" value="UniProtKB-KW"/>
</dbReference>
<dbReference type="RefSeq" id="WP_114694266.1">
    <property type="nucleotide sequence ID" value="NZ_QQOH01000001.1"/>
</dbReference>
<dbReference type="Proteomes" id="UP000253769">
    <property type="component" value="Unassembled WGS sequence"/>
</dbReference>
<organism evidence="1 2">
    <name type="scientific">Motiliproteus coralliicola</name>
    <dbReference type="NCBI Taxonomy" id="2283196"/>
    <lineage>
        <taxon>Bacteria</taxon>
        <taxon>Pseudomonadati</taxon>
        <taxon>Pseudomonadota</taxon>
        <taxon>Gammaproteobacteria</taxon>
        <taxon>Oceanospirillales</taxon>
        <taxon>Oceanospirillaceae</taxon>
        <taxon>Motiliproteus</taxon>
    </lineage>
</organism>
<reference evidence="1 2" key="1">
    <citation type="submission" date="2018-07" db="EMBL/GenBank/DDBJ databases">
        <title>Motiliproteus coralliicola sp. nov., a bacterium isolated from Coral.</title>
        <authorList>
            <person name="Wang G."/>
        </authorList>
    </citation>
    <scope>NUCLEOTIDE SEQUENCE [LARGE SCALE GENOMIC DNA]</scope>
    <source>
        <strain evidence="1 2">C34</strain>
    </source>
</reference>
<dbReference type="AlphaFoldDB" id="A0A369WUE2"/>
<accession>A0A369WUE2</accession>
<evidence type="ECO:0000313" key="1">
    <source>
        <dbReference type="EMBL" id="RDE24679.1"/>
    </source>
</evidence>
<dbReference type="PANTHER" id="PTHR38009">
    <property type="entry name" value="CONSERVED HYPOTHETICAL PHAGE TAIL PROTEIN"/>
    <property type="match status" value="1"/>
</dbReference>
<comment type="caution">
    <text evidence="1">The sequence shown here is derived from an EMBL/GenBank/DDBJ whole genome shotgun (WGS) entry which is preliminary data.</text>
</comment>
<dbReference type="InterPro" id="IPR011747">
    <property type="entry name" value="CHP02241"/>
</dbReference>
<dbReference type="EMBL" id="QQOH01000001">
    <property type="protein sequence ID" value="RDE24679.1"/>
    <property type="molecule type" value="Genomic_DNA"/>
</dbReference>
<keyword evidence="1" id="KW-0808">Transferase</keyword>
<sequence length="148" mass="17035">MTVYYPPVGFHFKVEVAGFAGDSLDSRFSDVSGLSEELSTEEIAEGGQNRFIQKYPVRAKHSELTLKRGLLKQSDLIKWVKECIEDFSITPRDMVIKLLNEEHEPLMSWHLVNAYPIKWSVSDFSASSNSLVVESLQFYYQYFSVNRD</sequence>
<name>A0A369WUE2_9GAMM</name>
<keyword evidence="2" id="KW-1185">Reference proteome</keyword>
<dbReference type="PANTHER" id="PTHR38009:SF1">
    <property type="entry name" value="CONSERVED HYPOTHETICAL PHAGE TAIL PROTEIN"/>
    <property type="match status" value="1"/>
</dbReference>
<gene>
    <name evidence="1" type="ORF">DV711_03560</name>
</gene>
<dbReference type="OrthoDB" id="9790161at2"/>
<keyword evidence="1" id="KW-0012">Acyltransferase</keyword>
<dbReference type="GO" id="GO:0005198">
    <property type="term" value="F:structural molecule activity"/>
    <property type="evidence" value="ECO:0007669"/>
    <property type="project" value="InterPro"/>
</dbReference>
<evidence type="ECO:0000313" key="2">
    <source>
        <dbReference type="Proteomes" id="UP000253769"/>
    </source>
</evidence>
<dbReference type="Pfam" id="PF06841">
    <property type="entry name" value="Phage_T4_gp19"/>
    <property type="match status" value="1"/>
</dbReference>
<proteinExistence type="predicted"/>
<dbReference type="NCBIfam" id="TIGR02241">
    <property type="entry name" value="conserved hypothetical phage tail region protein"/>
    <property type="match status" value="1"/>
</dbReference>
<dbReference type="InterPro" id="IPR010667">
    <property type="entry name" value="Phage_T4_Gp19"/>
</dbReference>
<protein>
    <submittedName>
        <fullName evidence="1">Glycerol acyltransferase</fullName>
    </submittedName>
</protein>